<dbReference type="InterPro" id="IPR017946">
    <property type="entry name" value="PLC-like_Pdiesterase_TIM-brl"/>
</dbReference>
<dbReference type="Gene3D" id="3.20.20.190">
    <property type="entry name" value="Phosphatidylinositol (PI) phosphodiesterase"/>
    <property type="match status" value="1"/>
</dbReference>
<dbReference type="GO" id="GO:0006629">
    <property type="term" value="P:lipid metabolic process"/>
    <property type="evidence" value="ECO:0007669"/>
    <property type="project" value="InterPro"/>
</dbReference>
<dbReference type="CDD" id="cd08565">
    <property type="entry name" value="GDPD_pAtGDE_like"/>
    <property type="match status" value="1"/>
</dbReference>
<evidence type="ECO:0000259" key="1">
    <source>
        <dbReference type="PROSITE" id="PS51704"/>
    </source>
</evidence>
<proteinExistence type="predicted"/>
<dbReference type="PANTHER" id="PTHR46211">
    <property type="entry name" value="GLYCEROPHOSPHORYL DIESTER PHOSPHODIESTERASE"/>
    <property type="match status" value="1"/>
</dbReference>
<evidence type="ECO:0000313" key="3">
    <source>
        <dbReference type="Proteomes" id="UP000547209"/>
    </source>
</evidence>
<gene>
    <name evidence="2" type="ORF">H7C19_23410</name>
</gene>
<dbReference type="AlphaFoldDB" id="A0A7X0RU77"/>
<dbReference type="Pfam" id="PF03009">
    <property type="entry name" value="GDPD"/>
    <property type="match status" value="1"/>
</dbReference>
<dbReference type="RefSeq" id="WP_185671501.1">
    <property type="nucleotide sequence ID" value="NZ_JACJVP010000041.1"/>
</dbReference>
<reference evidence="2 3" key="1">
    <citation type="submission" date="2020-08" db="EMBL/GenBank/DDBJ databases">
        <title>Cohnella phylogeny.</title>
        <authorList>
            <person name="Dunlap C."/>
        </authorList>
    </citation>
    <scope>NUCLEOTIDE SEQUENCE [LARGE SCALE GENOMIC DNA]</scope>
    <source>
        <strain evidence="2 3">DSM 28246</strain>
    </source>
</reference>
<organism evidence="2 3">
    <name type="scientific">Cohnella nanjingensis</name>
    <dbReference type="NCBI Taxonomy" id="1387779"/>
    <lineage>
        <taxon>Bacteria</taxon>
        <taxon>Bacillati</taxon>
        <taxon>Bacillota</taxon>
        <taxon>Bacilli</taxon>
        <taxon>Bacillales</taxon>
        <taxon>Paenibacillaceae</taxon>
        <taxon>Cohnella</taxon>
    </lineage>
</organism>
<dbReference type="SUPFAM" id="SSF51695">
    <property type="entry name" value="PLC-like phosphodiesterases"/>
    <property type="match status" value="1"/>
</dbReference>
<dbReference type="InterPro" id="IPR030395">
    <property type="entry name" value="GP_PDE_dom"/>
</dbReference>
<dbReference type="PANTHER" id="PTHR46211:SF14">
    <property type="entry name" value="GLYCEROPHOSPHODIESTER PHOSPHODIESTERASE"/>
    <property type="match status" value="1"/>
</dbReference>
<sequence>MATIERLTDESRIVVAGHRGYKAAYPENTLLAFEEALKRGVDMLEFDLRMSKDGVTVVIHDDTVDRTTDGTGSVNELTLAELKRLDAGGWFGRSFEGLRIPTFAELCELMAAYPDTLLNVEIKPSEQARAIADKVVPMLEASGLLARCVFTCFDAGIIAYLHEVHGVKTQGFPAALMSNFEHGEAGTYAKMWAVGLPMKLLTSELVAQMRSLGLLAWCYCPDDEEQVDYALSCGVSLMTVNDILPALRRRASDRIAAV</sequence>
<evidence type="ECO:0000313" key="2">
    <source>
        <dbReference type="EMBL" id="MBB6673633.1"/>
    </source>
</evidence>
<dbReference type="EMBL" id="JACJVP010000041">
    <property type="protein sequence ID" value="MBB6673633.1"/>
    <property type="molecule type" value="Genomic_DNA"/>
</dbReference>
<dbReference type="GO" id="GO:0008081">
    <property type="term" value="F:phosphoric diester hydrolase activity"/>
    <property type="evidence" value="ECO:0007669"/>
    <property type="project" value="InterPro"/>
</dbReference>
<name>A0A7X0RU77_9BACL</name>
<dbReference type="Proteomes" id="UP000547209">
    <property type="component" value="Unassembled WGS sequence"/>
</dbReference>
<feature type="domain" description="GP-PDE" evidence="1">
    <location>
        <begin position="13"/>
        <end position="250"/>
    </location>
</feature>
<accession>A0A7X0RU77</accession>
<dbReference type="PROSITE" id="PS51704">
    <property type="entry name" value="GP_PDE"/>
    <property type="match status" value="1"/>
</dbReference>
<comment type="caution">
    <text evidence="2">The sequence shown here is derived from an EMBL/GenBank/DDBJ whole genome shotgun (WGS) entry which is preliminary data.</text>
</comment>
<keyword evidence="3" id="KW-1185">Reference proteome</keyword>
<protein>
    <submittedName>
        <fullName evidence="2">Glycerophosphodiester phosphodiesterase</fullName>
    </submittedName>
</protein>